<organism evidence="2 3">
    <name type="scientific">Amycolatopsis tucumanensis</name>
    <dbReference type="NCBI Taxonomy" id="401106"/>
    <lineage>
        <taxon>Bacteria</taxon>
        <taxon>Bacillati</taxon>
        <taxon>Actinomycetota</taxon>
        <taxon>Actinomycetes</taxon>
        <taxon>Pseudonocardiales</taxon>
        <taxon>Pseudonocardiaceae</taxon>
        <taxon>Amycolatopsis</taxon>
    </lineage>
</organism>
<gene>
    <name evidence="2" type="ORF">GCM10022380_82520</name>
</gene>
<evidence type="ECO:0008006" key="4">
    <source>
        <dbReference type="Google" id="ProtNLM"/>
    </source>
</evidence>
<dbReference type="EMBL" id="BAABCM010000020">
    <property type="protein sequence ID" value="GAA3852119.1"/>
    <property type="molecule type" value="Genomic_DNA"/>
</dbReference>
<comment type="caution">
    <text evidence="2">The sequence shown here is derived from an EMBL/GenBank/DDBJ whole genome shotgun (WGS) entry which is preliminary data.</text>
</comment>
<proteinExistence type="predicted"/>
<accession>A0ABP7JS45</accession>
<keyword evidence="3" id="KW-1185">Reference proteome</keyword>
<name>A0ABP7JS45_9PSEU</name>
<evidence type="ECO:0000313" key="2">
    <source>
        <dbReference type="EMBL" id="GAA3852119.1"/>
    </source>
</evidence>
<feature type="region of interest" description="Disordered" evidence="1">
    <location>
        <begin position="70"/>
        <end position="99"/>
    </location>
</feature>
<protein>
    <recommendedName>
        <fullName evidence="4">Zinc-finger</fullName>
    </recommendedName>
</protein>
<dbReference type="Proteomes" id="UP001501624">
    <property type="component" value="Unassembled WGS sequence"/>
</dbReference>
<evidence type="ECO:0000313" key="3">
    <source>
        <dbReference type="Proteomes" id="UP001501624"/>
    </source>
</evidence>
<evidence type="ECO:0000256" key="1">
    <source>
        <dbReference type="SAM" id="MobiDB-lite"/>
    </source>
</evidence>
<sequence length="99" mass="10690">MTVRLMIGRPLPGVVGESRRVVHLFPGTGRYPDTLTAYCGEAFWSGDLEWLDGPAGMPCTVCLLRLRRSQAADPRPVRAASPEIPDAPHRLGLQPPTGG</sequence>
<reference evidence="3" key="1">
    <citation type="journal article" date="2019" name="Int. J. Syst. Evol. Microbiol.">
        <title>The Global Catalogue of Microorganisms (GCM) 10K type strain sequencing project: providing services to taxonomists for standard genome sequencing and annotation.</title>
        <authorList>
            <consortium name="The Broad Institute Genomics Platform"/>
            <consortium name="The Broad Institute Genome Sequencing Center for Infectious Disease"/>
            <person name="Wu L."/>
            <person name="Ma J."/>
        </authorList>
    </citation>
    <scope>NUCLEOTIDE SEQUENCE [LARGE SCALE GENOMIC DNA]</scope>
    <source>
        <strain evidence="3">JCM 17017</strain>
    </source>
</reference>